<dbReference type="GO" id="GO:0006227">
    <property type="term" value="P:dUDP biosynthetic process"/>
    <property type="evidence" value="ECO:0007669"/>
    <property type="project" value="TreeGrafter"/>
</dbReference>
<dbReference type="AlphaFoldDB" id="A0A1G9IHZ5"/>
<dbReference type="EMBL" id="FNGE01000008">
    <property type="protein sequence ID" value="SDL24686.1"/>
    <property type="molecule type" value="Genomic_DNA"/>
</dbReference>
<comment type="function">
    <text evidence="11">Phosphorylation of dTMP to form dTDP in both de novo and salvage pathways of dTTP synthesis.</text>
</comment>
<proteinExistence type="inferred from homology"/>
<dbReference type="PANTHER" id="PTHR10344:SF4">
    <property type="entry name" value="UMP-CMP KINASE 2, MITOCHONDRIAL"/>
    <property type="match status" value="1"/>
</dbReference>
<evidence type="ECO:0000259" key="13">
    <source>
        <dbReference type="Pfam" id="PF02223"/>
    </source>
</evidence>
<dbReference type="GO" id="GO:0005524">
    <property type="term" value="F:ATP binding"/>
    <property type="evidence" value="ECO:0007669"/>
    <property type="project" value="UniProtKB-UniRule"/>
</dbReference>
<evidence type="ECO:0000313" key="14">
    <source>
        <dbReference type="EMBL" id="SDL24686.1"/>
    </source>
</evidence>
<keyword evidence="5 11" id="KW-0545">Nucleotide biosynthesis</keyword>
<reference evidence="15" key="1">
    <citation type="submission" date="2016-10" db="EMBL/GenBank/DDBJ databases">
        <authorList>
            <person name="Varghese N."/>
            <person name="Submissions S."/>
        </authorList>
    </citation>
    <scope>NUCLEOTIDE SEQUENCE [LARGE SCALE GENOMIC DNA]</scope>
    <source>
        <strain evidence="15">CGMCC 1.7655</strain>
    </source>
</reference>
<dbReference type="GO" id="GO:0005829">
    <property type="term" value="C:cytosol"/>
    <property type="evidence" value="ECO:0007669"/>
    <property type="project" value="TreeGrafter"/>
</dbReference>
<evidence type="ECO:0000256" key="9">
    <source>
        <dbReference type="ARBA" id="ARBA00029962"/>
    </source>
</evidence>
<keyword evidence="15" id="KW-1185">Reference proteome</keyword>
<keyword evidence="8 11" id="KW-0067">ATP-binding</keyword>
<dbReference type="CDD" id="cd01672">
    <property type="entry name" value="TMPK"/>
    <property type="match status" value="1"/>
</dbReference>
<dbReference type="STRING" id="525640.SAMN04487971_1088"/>
<evidence type="ECO:0000256" key="11">
    <source>
        <dbReference type="HAMAP-Rule" id="MF_00165"/>
    </source>
</evidence>
<comment type="catalytic activity">
    <reaction evidence="10 11">
        <text>dTMP + ATP = dTDP + ADP</text>
        <dbReference type="Rhea" id="RHEA:13517"/>
        <dbReference type="ChEBI" id="CHEBI:30616"/>
        <dbReference type="ChEBI" id="CHEBI:58369"/>
        <dbReference type="ChEBI" id="CHEBI:63528"/>
        <dbReference type="ChEBI" id="CHEBI:456216"/>
        <dbReference type="EC" id="2.7.4.9"/>
    </reaction>
</comment>
<feature type="binding site" evidence="11">
    <location>
        <begin position="7"/>
        <end position="14"/>
    </location>
    <ligand>
        <name>ATP</name>
        <dbReference type="ChEBI" id="CHEBI:30616"/>
    </ligand>
</feature>
<dbReference type="InterPro" id="IPR027417">
    <property type="entry name" value="P-loop_NTPase"/>
</dbReference>
<feature type="compositionally biased region" description="Basic and acidic residues" evidence="12">
    <location>
        <begin position="169"/>
        <end position="196"/>
    </location>
</feature>
<dbReference type="Gene3D" id="3.40.50.300">
    <property type="entry name" value="P-loop containing nucleotide triphosphate hydrolases"/>
    <property type="match status" value="1"/>
</dbReference>
<organism evidence="14 15">
    <name type="scientific">Paracoccus chinensis</name>
    <dbReference type="NCBI Taxonomy" id="525640"/>
    <lineage>
        <taxon>Bacteria</taxon>
        <taxon>Pseudomonadati</taxon>
        <taxon>Pseudomonadota</taxon>
        <taxon>Alphaproteobacteria</taxon>
        <taxon>Rhodobacterales</taxon>
        <taxon>Paracoccaceae</taxon>
        <taxon>Paracoccus</taxon>
    </lineage>
</organism>
<sequence length="245" mass="26549">MFISFEGIDGSGKSTQARLLAESLRAEGREVVLTREPGGSPGAEQIRRLLVEGRADRWSPETELLLFTAARRDHLERTIRPALDRGAWVVTDRFADSTRVYQGVARAELAEAVEDLHRLMIGTEPDRTFVIDLDPAQALARATGRASPAIGAPTTSHTIPPENGNAAQSHREAVTPAQKDGRRGPSTGTDKDISAEDRFEAMGLGFQQRLRDGFRALALAHLDRVRLIDGSGPAEAVAARVRAAL</sequence>
<dbReference type="GO" id="GO:0004798">
    <property type="term" value="F:dTMP kinase activity"/>
    <property type="evidence" value="ECO:0007669"/>
    <property type="project" value="UniProtKB-UniRule"/>
</dbReference>
<feature type="domain" description="Thymidylate kinase-like" evidence="13">
    <location>
        <begin position="5"/>
        <end position="146"/>
    </location>
</feature>
<evidence type="ECO:0000256" key="2">
    <source>
        <dbReference type="ARBA" id="ARBA00012980"/>
    </source>
</evidence>
<keyword evidence="6 11" id="KW-0547">Nucleotide-binding</keyword>
<accession>A0A1G9IHZ5</accession>
<evidence type="ECO:0000256" key="10">
    <source>
        <dbReference type="ARBA" id="ARBA00048743"/>
    </source>
</evidence>
<dbReference type="PANTHER" id="PTHR10344">
    <property type="entry name" value="THYMIDYLATE KINASE"/>
    <property type="match status" value="1"/>
</dbReference>
<evidence type="ECO:0000256" key="5">
    <source>
        <dbReference type="ARBA" id="ARBA00022727"/>
    </source>
</evidence>
<dbReference type="NCBIfam" id="TIGR00041">
    <property type="entry name" value="DTMP_kinase"/>
    <property type="match status" value="1"/>
</dbReference>
<evidence type="ECO:0000256" key="12">
    <source>
        <dbReference type="SAM" id="MobiDB-lite"/>
    </source>
</evidence>
<dbReference type="GO" id="GO:0006235">
    <property type="term" value="P:dTTP biosynthetic process"/>
    <property type="evidence" value="ECO:0007669"/>
    <property type="project" value="UniProtKB-UniRule"/>
</dbReference>
<dbReference type="InterPro" id="IPR018094">
    <property type="entry name" value="Thymidylate_kinase"/>
</dbReference>
<evidence type="ECO:0000256" key="8">
    <source>
        <dbReference type="ARBA" id="ARBA00022840"/>
    </source>
</evidence>
<evidence type="ECO:0000256" key="1">
    <source>
        <dbReference type="ARBA" id="ARBA00009776"/>
    </source>
</evidence>
<dbReference type="PROSITE" id="PS01331">
    <property type="entry name" value="THYMIDYLATE_KINASE"/>
    <property type="match status" value="1"/>
</dbReference>
<dbReference type="SUPFAM" id="SSF52540">
    <property type="entry name" value="P-loop containing nucleoside triphosphate hydrolases"/>
    <property type="match status" value="1"/>
</dbReference>
<keyword evidence="7 11" id="KW-0418">Kinase</keyword>
<evidence type="ECO:0000256" key="3">
    <source>
        <dbReference type="ARBA" id="ARBA00017144"/>
    </source>
</evidence>
<keyword evidence="4 11" id="KW-0808">Transferase</keyword>
<evidence type="ECO:0000256" key="4">
    <source>
        <dbReference type="ARBA" id="ARBA00022679"/>
    </source>
</evidence>
<evidence type="ECO:0000256" key="6">
    <source>
        <dbReference type="ARBA" id="ARBA00022741"/>
    </source>
</evidence>
<dbReference type="InterPro" id="IPR039430">
    <property type="entry name" value="Thymidylate_kin-like_dom"/>
</dbReference>
<dbReference type="EC" id="2.7.4.9" evidence="2 11"/>
<dbReference type="Proteomes" id="UP000199555">
    <property type="component" value="Unassembled WGS sequence"/>
</dbReference>
<gene>
    <name evidence="11" type="primary">tmk</name>
    <name evidence="14" type="ORF">SAMN04487971_1088</name>
</gene>
<protein>
    <recommendedName>
        <fullName evidence="3 11">Thymidylate kinase</fullName>
        <ecNumber evidence="2 11">2.7.4.9</ecNumber>
    </recommendedName>
    <alternativeName>
        <fullName evidence="9 11">dTMP kinase</fullName>
    </alternativeName>
</protein>
<evidence type="ECO:0000313" key="15">
    <source>
        <dbReference type="Proteomes" id="UP000199555"/>
    </source>
</evidence>
<feature type="region of interest" description="Disordered" evidence="12">
    <location>
        <begin position="142"/>
        <end position="196"/>
    </location>
</feature>
<evidence type="ECO:0000256" key="7">
    <source>
        <dbReference type="ARBA" id="ARBA00022777"/>
    </source>
</evidence>
<dbReference type="InterPro" id="IPR018095">
    <property type="entry name" value="Thymidylate_kin_CS"/>
</dbReference>
<name>A0A1G9IHZ5_9RHOB</name>
<dbReference type="GO" id="GO:0006233">
    <property type="term" value="P:dTDP biosynthetic process"/>
    <property type="evidence" value="ECO:0007669"/>
    <property type="project" value="InterPro"/>
</dbReference>
<comment type="similarity">
    <text evidence="1 11">Belongs to the thymidylate kinase family.</text>
</comment>
<dbReference type="Pfam" id="PF02223">
    <property type="entry name" value="Thymidylate_kin"/>
    <property type="match status" value="1"/>
</dbReference>
<dbReference type="HAMAP" id="MF_00165">
    <property type="entry name" value="Thymidylate_kinase"/>
    <property type="match status" value="1"/>
</dbReference>